<dbReference type="Gene3D" id="3.40.50.300">
    <property type="entry name" value="P-loop containing nucleotide triphosphate hydrolases"/>
    <property type="match status" value="1"/>
</dbReference>
<evidence type="ECO:0000313" key="3">
    <source>
        <dbReference type="EMBL" id="SHK96824.1"/>
    </source>
</evidence>
<proteinExistence type="predicted"/>
<dbReference type="PANTHER" id="PTHR43384:SF14">
    <property type="entry name" value="ESX-1 SECRETION-ASSOCIATED PROTEIN ESPI"/>
    <property type="match status" value="1"/>
</dbReference>
<feature type="compositionally biased region" description="Basic and acidic residues" evidence="1">
    <location>
        <begin position="23"/>
        <end position="39"/>
    </location>
</feature>
<keyword evidence="3" id="KW-0282">Flagellum</keyword>
<dbReference type="InterPro" id="IPR002586">
    <property type="entry name" value="CobQ/CobB/MinD/ParA_Nub-bd_dom"/>
</dbReference>
<dbReference type="GO" id="GO:0005829">
    <property type="term" value="C:cytosol"/>
    <property type="evidence" value="ECO:0007669"/>
    <property type="project" value="TreeGrafter"/>
</dbReference>
<feature type="region of interest" description="Disordered" evidence="1">
    <location>
        <begin position="1"/>
        <end position="116"/>
    </location>
</feature>
<organism evidence="3 4">
    <name type="scientific">Pseudonocardia thermophila</name>
    <dbReference type="NCBI Taxonomy" id="1848"/>
    <lineage>
        <taxon>Bacteria</taxon>
        <taxon>Bacillati</taxon>
        <taxon>Actinomycetota</taxon>
        <taxon>Actinomycetes</taxon>
        <taxon>Pseudonocardiales</taxon>
        <taxon>Pseudonocardiaceae</taxon>
        <taxon>Pseudonocardia</taxon>
    </lineage>
</organism>
<keyword evidence="3" id="KW-0969">Cilium</keyword>
<evidence type="ECO:0000313" key="4">
    <source>
        <dbReference type="Proteomes" id="UP000184363"/>
    </source>
</evidence>
<feature type="compositionally biased region" description="Pro residues" evidence="1">
    <location>
        <begin position="66"/>
        <end position="84"/>
    </location>
</feature>
<dbReference type="SUPFAM" id="SSF52540">
    <property type="entry name" value="P-loop containing nucleoside triphosphate hydrolases"/>
    <property type="match status" value="1"/>
</dbReference>
<reference evidence="3 4" key="1">
    <citation type="submission" date="2016-11" db="EMBL/GenBank/DDBJ databases">
        <authorList>
            <person name="Jaros S."/>
            <person name="Januszkiewicz K."/>
            <person name="Wedrychowicz H."/>
        </authorList>
    </citation>
    <scope>NUCLEOTIDE SEQUENCE [LARGE SCALE GENOMIC DNA]</scope>
    <source>
        <strain evidence="3 4">DSM 43832</strain>
    </source>
</reference>
<dbReference type="STRING" id="1848.SAMN05443637_11590"/>
<dbReference type="InterPro" id="IPR027417">
    <property type="entry name" value="P-loop_NTPase"/>
</dbReference>
<dbReference type="GO" id="GO:0009898">
    <property type="term" value="C:cytoplasmic side of plasma membrane"/>
    <property type="evidence" value="ECO:0007669"/>
    <property type="project" value="TreeGrafter"/>
</dbReference>
<dbReference type="Proteomes" id="UP000184363">
    <property type="component" value="Unassembled WGS sequence"/>
</dbReference>
<evidence type="ECO:0000259" key="2">
    <source>
        <dbReference type="Pfam" id="PF01656"/>
    </source>
</evidence>
<dbReference type="RefSeq" id="WP_200804019.1">
    <property type="nucleotide sequence ID" value="NZ_CALGVN010000033.1"/>
</dbReference>
<dbReference type="GO" id="GO:0051782">
    <property type="term" value="P:negative regulation of cell division"/>
    <property type="evidence" value="ECO:0007669"/>
    <property type="project" value="TreeGrafter"/>
</dbReference>
<feature type="domain" description="CobQ/CobB/MinD/ParA nucleotide binding" evidence="2">
    <location>
        <begin position="162"/>
        <end position="251"/>
    </location>
</feature>
<keyword evidence="4" id="KW-1185">Reference proteome</keyword>
<sequence>MPKRAFVPPHPDTRPDGPAADSVDTRADARADADTEDPGKTAAAQATAAPPRQIARPGRPEEPTRQNPPAPRSAPRAAPSPTPPLSLEKHAQPPSADPRSADELTDLTIVKPRSDAPASGWRRALYSLTGGAINPGIGPAERRRQDLVARIQRPLPGTHFVSVVSMKGGVGKSTVAALLGLMLSEHRGDRVVGIDANPDAGTLADRLTGESELSVRDLLEHLDDIRALPDVARYTSLIGRLQVVASAQRPTTRTEFDGRAYEQVTGVLSRYYDIIITDSGTGMLHSAMAATLQRASSLVVVGTPTVDGASRASKTLDWLVAHGYGEAVERAIVVLSADRSSDEVDISRLRAHFTARCRAVVEIPRDPHLAAGGRIEVKRLRPATADAYLELAALIADEFGSAPPQRAVS</sequence>
<keyword evidence="3" id="KW-0966">Cell projection</keyword>
<name>A0A1M6WT51_PSETH</name>
<dbReference type="Pfam" id="PF01656">
    <property type="entry name" value="CbiA"/>
    <property type="match status" value="1"/>
</dbReference>
<dbReference type="EMBL" id="FRAP01000015">
    <property type="protein sequence ID" value="SHK96824.1"/>
    <property type="molecule type" value="Genomic_DNA"/>
</dbReference>
<protein>
    <submittedName>
        <fullName evidence="3">MinD-like ATPase involved in chromosome partitioning or flagellar assembly</fullName>
    </submittedName>
</protein>
<dbReference type="AlphaFoldDB" id="A0A1M6WT51"/>
<evidence type="ECO:0000256" key="1">
    <source>
        <dbReference type="SAM" id="MobiDB-lite"/>
    </source>
</evidence>
<accession>A0A1M6WT51</accession>
<gene>
    <name evidence="3" type="ORF">SAMN05443637_11590</name>
</gene>
<feature type="compositionally biased region" description="Low complexity" evidence="1">
    <location>
        <begin position="41"/>
        <end position="56"/>
    </location>
</feature>
<dbReference type="InterPro" id="IPR050625">
    <property type="entry name" value="ParA/MinD_ATPase"/>
</dbReference>
<dbReference type="PANTHER" id="PTHR43384">
    <property type="entry name" value="SEPTUM SITE-DETERMINING PROTEIN MIND HOMOLOG, CHLOROPLASTIC-RELATED"/>
    <property type="match status" value="1"/>
</dbReference>
<dbReference type="GO" id="GO:0005524">
    <property type="term" value="F:ATP binding"/>
    <property type="evidence" value="ECO:0007669"/>
    <property type="project" value="TreeGrafter"/>
</dbReference>
<dbReference type="GO" id="GO:0016887">
    <property type="term" value="F:ATP hydrolysis activity"/>
    <property type="evidence" value="ECO:0007669"/>
    <property type="project" value="TreeGrafter"/>
</dbReference>